<dbReference type="Gene3D" id="3.30.365.10">
    <property type="entry name" value="Aldehyde oxidase/xanthine dehydrogenase, molybdopterin binding domain"/>
    <property type="match status" value="4"/>
</dbReference>
<sequence length="815" mass="87870">MRLEGEATLEPLPIPHRLNCLEGTMAKYIGQRVKRTEDPRLIKGLAHYVDDIRLPDTLHVVFLRSIYAHARITKIDSDEATKAPGVVAVFTGRDIGDRIGPVPCASALEGLKVPDHRPLARDKVYFVGHPIAAVVATDPYLARDAVDLITVDYEELPAVVDAEEAAKSGSPVIHEQFGDNIAYRLTAGEGDIDAALASADRVIRQRIVNQRLAPVAMEPRGVLARYLPGEGELTIWSSTQIPHLLRTQLALMLGIPENKLRVIAPEVGGGFGSKLNVYGEEALLGWISMQLGKPVKWIETRRENLQATIHGRGQVGEIEIGCKNDGTVTGLRYNVIADLGAYLQLLTPAIPTLTGLMLSGSYKIPAIQINVTAVFTNKMATDAYRGAGRPEATYVVERAMDLVAAELGLDPVEVRRKNFPKPEEFPFKTATGLFYDSGNYEAALNKALEISDYAKLREEQRRARDQGRLIGIGVSSYVEICALGPSQAMPAGGWESATVRIEPTGKVTILTGASPHGQGQETSFAQIAADELGVDINDVTVIHGDTSIVQYGIGTFGSRATAVGGTAVLKAIEKLKEKINRIAAHLLGTDASLVAFSEGRFSIREAKRAAAAGEVTAAGPPEPKPNGKKSVSLKDVALAAHLAKDLPPDMEPGLSATYFFEPKNFTFPFGTHIVVVEIDRETGDVKFLRYVAVDDCGKVINPMLVEGQIQGGIAQSIGQALYEEVVYDEQGQLVTGSLMDYAVPRAHMIPRFELDRTETPTDVNPLGIKGVGEAGTIGATPAIVGAIIDALAPFGVHHLDMPIKPETIWRIVNRS</sequence>
<dbReference type="PANTHER" id="PTHR11908:SF132">
    <property type="entry name" value="ALDEHYDE OXIDASE 1-RELATED"/>
    <property type="match status" value="1"/>
</dbReference>
<dbReference type="STRING" id="454194.PYK22_01051"/>
<keyword evidence="5" id="KW-1185">Reference proteome</keyword>
<evidence type="ECO:0000256" key="2">
    <source>
        <dbReference type="ARBA" id="ARBA00023002"/>
    </source>
</evidence>
<evidence type="ECO:0000313" key="4">
    <source>
        <dbReference type="EMBL" id="CDM65053.1"/>
    </source>
</evidence>
<dbReference type="Pfam" id="PF02738">
    <property type="entry name" value="MoCoBD_1"/>
    <property type="match status" value="1"/>
</dbReference>
<dbReference type="InterPro" id="IPR053554">
    <property type="entry name" value="Glyceraldehyde_dh-related"/>
</dbReference>
<feature type="domain" description="Aldehyde oxidase/xanthine dehydrogenase a/b hammerhead" evidence="3">
    <location>
        <begin position="43"/>
        <end position="157"/>
    </location>
</feature>
<gene>
    <name evidence="4" type="ORF">PYK22_01051</name>
</gene>
<dbReference type="NCBIfam" id="NF041018">
    <property type="entry name" value="glyceraldDH_alpha"/>
    <property type="match status" value="1"/>
</dbReference>
<evidence type="ECO:0000259" key="3">
    <source>
        <dbReference type="SMART" id="SM01008"/>
    </source>
</evidence>
<keyword evidence="2" id="KW-0560">Oxidoreductase</keyword>
<dbReference type="InterPro" id="IPR046867">
    <property type="entry name" value="AldOxase/xan_DH_MoCoBD2"/>
</dbReference>
<dbReference type="GO" id="GO:0016491">
    <property type="term" value="F:oxidoreductase activity"/>
    <property type="evidence" value="ECO:0007669"/>
    <property type="project" value="UniProtKB-KW"/>
</dbReference>
<keyword evidence="1" id="KW-0500">Molybdenum</keyword>
<dbReference type="AlphaFoldDB" id="A0A0B6WUV8"/>
<organism evidence="4 5">
    <name type="scientific">Pyrinomonas methylaliphatogenes</name>
    <dbReference type="NCBI Taxonomy" id="454194"/>
    <lineage>
        <taxon>Bacteria</taxon>
        <taxon>Pseudomonadati</taxon>
        <taxon>Acidobacteriota</taxon>
        <taxon>Blastocatellia</taxon>
        <taxon>Blastocatellales</taxon>
        <taxon>Pyrinomonadaceae</taxon>
        <taxon>Pyrinomonas</taxon>
    </lineage>
</organism>
<dbReference type="SUPFAM" id="SSF56003">
    <property type="entry name" value="Molybdenum cofactor-binding domain"/>
    <property type="match status" value="1"/>
</dbReference>
<dbReference type="Pfam" id="PF01315">
    <property type="entry name" value="Ald_Xan_dh_C"/>
    <property type="match status" value="1"/>
</dbReference>
<dbReference type="SMART" id="SM01008">
    <property type="entry name" value="Ald_Xan_dh_C"/>
    <property type="match status" value="1"/>
</dbReference>
<dbReference type="InterPro" id="IPR016208">
    <property type="entry name" value="Ald_Oxase/xanthine_DH-like"/>
</dbReference>
<dbReference type="EMBL" id="CBXV010000004">
    <property type="protein sequence ID" value="CDM65053.1"/>
    <property type="molecule type" value="Genomic_DNA"/>
</dbReference>
<reference evidence="4 5" key="2">
    <citation type="submission" date="2015-01" db="EMBL/GenBank/DDBJ databases">
        <title>Complete genome sequence of Pyrinomonas methylaliphatogenes type strain K22T.</title>
        <authorList>
            <person name="Lee K.C.Y."/>
            <person name="Power J.F."/>
            <person name="Dunfield P.F."/>
            <person name="Morgan X.C."/>
            <person name="Huttenhower C."/>
            <person name="Stott M.B."/>
        </authorList>
    </citation>
    <scope>NUCLEOTIDE SEQUENCE [LARGE SCALE GENOMIC DNA]</scope>
    <source>
        <strain evidence="4 5">K22</strain>
    </source>
</reference>
<name>A0A0B6WUV8_9BACT</name>
<dbReference type="Pfam" id="PF20256">
    <property type="entry name" value="MoCoBD_2"/>
    <property type="match status" value="1"/>
</dbReference>
<protein>
    <submittedName>
        <fullName evidence="4">Xanthine dehydrogenase, molybdenum binding subunit apoprotein</fullName>
    </submittedName>
</protein>
<dbReference type="InterPro" id="IPR037165">
    <property type="entry name" value="AldOxase/xan_DH_Mopterin-bd_sf"/>
</dbReference>
<accession>A0A0B6WUV8</accession>
<reference evidence="4 5" key="1">
    <citation type="submission" date="2013-12" db="EMBL/GenBank/DDBJ databases">
        <authorList>
            <person name="Stott M."/>
        </authorList>
    </citation>
    <scope>NUCLEOTIDE SEQUENCE [LARGE SCALE GENOMIC DNA]</scope>
    <source>
        <strain evidence="4 5">K22</strain>
    </source>
</reference>
<dbReference type="GO" id="GO:0005506">
    <property type="term" value="F:iron ion binding"/>
    <property type="evidence" value="ECO:0007669"/>
    <property type="project" value="InterPro"/>
</dbReference>
<dbReference type="InterPro" id="IPR000674">
    <property type="entry name" value="Ald_Oxase/Xan_DH_a/b"/>
</dbReference>
<dbReference type="SUPFAM" id="SSF54665">
    <property type="entry name" value="CO dehydrogenase molybdoprotein N-domain-like"/>
    <property type="match status" value="1"/>
</dbReference>
<dbReference type="Proteomes" id="UP000031518">
    <property type="component" value="Unassembled WGS sequence"/>
</dbReference>
<dbReference type="InterPro" id="IPR036856">
    <property type="entry name" value="Ald_Oxase/Xan_DH_a/b_sf"/>
</dbReference>
<proteinExistence type="predicted"/>
<dbReference type="InterPro" id="IPR008274">
    <property type="entry name" value="AldOxase/xan_DH_MoCoBD1"/>
</dbReference>
<evidence type="ECO:0000256" key="1">
    <source>
        <dbReference type="ARBA" id="ARBA00022505"/>
    </source>
</evidence>
<evidence type="ECO:0000313" key="5">
    <source>
        <dbReference type="Proteomes" id="UP000031518"/>
    </source>
</evidence>
<dbReference type="Gene3D" id="3.90.1170.50">
    <property type="entry name" value="Aldehyde oxidase/xanthine dehydrogenase, a/b hammerhead"/>
    <property type="match status" value="1"/>
</dbReference>
<dbReference type="PANTHER" id="PTHR11908">
    <property type="entry name" value="XANTHINE DEHYDROGENASE"/>
    <property type="match status" value="1"/>
</dbReference>